<dbReference type="SUPFAM" id="SSF51735">
    <property type="entry name" value="NAD(P)-binding Rossmann-fold domains"/>
    <property type="match status" value="1"/>
</dbReference>
<proteinExistence type="inferred from homology"/>
<evidence type="ECO:0000256" key="3">
    <source>
        <dbReference type="SAM" id="MobiDB-lite"/>
    </source>
</evidence>
<keyword evidence="5" id="KW-1185">Reference proteome</keyword>
<sequence length="357" mass="37590">MTEYVERDVAGATVVVTGGHQRDRTRDGAGIGRAGAQVVLLARDEAKAAGVVTELAKVAVTRPAVVVGDLSDLSSVRAAAGEIVDRWPTIDVLVNNAGMHAMTSGTSADGFDLMMSTNHLGPFLLTRLLTESLIGAGPARIVTTASEAHRFGFNLHPGSFGEPREYGPVGSMAAYGQSKLLNILFTRELARRLADDGVTANCFCPGIAATGLTGSSRLLSAVTSTASRTPLVARPDQAARLGCGSSSTRPSPGRQENSSRRRPAWRRCPRRCHVVPPTSGRRSGDGQKNSPSRGSVLVEPSAITGAPVSTAGRSCSRYPPGRGPHRRRTDRRGPDSRPALAAGRLRRWPARPPDPPG</sequence>
<dbReference type="Pfam" id="PF00106">
    <property type="entry name" value="adh_short"/>
    <property type="match status" value="2"/>
</dbReference>
<dbReference type="GO" id="GO:0016491">
    <property type="term" value="F:oxidoreductase activity"/>
    <property type="evidence" value="ECO:0007669"/>
    <property type="project" value="UniProtKB-KW"/>
</dbReference>
<feature type="compositionally biased region" description="Polar residues" evidence="3">
    <location>
        <begin position="244"/>
        <end position="256"/>
    </location>
</feature>
<dbReference type="Proteomes" id="UP000035088">
    <property type="component" value="Unassembled WGS sequence"/>
</dbReference>
<feature type="compositionally biased region" description="Basic residues" evidence="3">
    <location>
        <begin position="260"/>
        <end position="273"/>
    </location>
</feature>
<evidence type="ECO:0000313" key="5">
    <source>
        <dbReference type="Proteomes" id="UP000035088"/>
    </source>
</evidence>
<protein>
    <submittedName>
        <fullName evidence="4">Putative short-chaindehydrogenase/reductase</fullName>
    </submittedName>
</protein>
<dbReference type="PANTHER" id="PTHR24320">
    <property type="entry name" value="RETINOL DEHYDROGENASE"/>
    <property type="match status" value="1"/>
</dbReference>
<dbReference type="InterPro" id="IPR002347">
    <property type="entry name" value="SDR_fam"/>
</dbReference>
<comment type="similarity">
    <text evidence="1">Belongs to the short-chain dehydrogenases/reductases (SDR) family.</text>
</comment>
<dbReference type="PRINTS" id="PR00081">
    <property type="entry name" value="GDHRDH"/>
</dbReference>
<dbReference type="STRING" id="1073574.GOARA_044_00115"/>
<accession>G7H1B3</accession>
<evidence type="ECO:0000313" key="4">
    <source>
        <dbReference type="EMBL" id="GAB09638.1"/>
    </source>
</evidence>
<gene>
    <name evidence="4" type="ORF">GOARA_044_00115</name>
</gene>
<keyword evidence="2" id="KW-0560">Oxidoreductase</keyword>
<dbReference type="EMBL" id="BAEE01000044">
    <property type="protein sequence ID" value="GAB09638.1"/>
    <property type="molecule type" value="Genomic_DNA"/>
</dbReference>
<evidence type="ECO:0000256" key="1">
    <source>
        <dbReference type="ARBA" id="ARBA00006484"/>
    </source>
</evidence>
<dbReference type="Gene3D" id="3.40.50.720">
    <property type="entry name" value="NAD(P)-binding Rossmann-like Domain"/>
    <property type="match status" value="1"/>
</dbReference>
<name>G7H1B3_9ACTN</name>
<dbReference type="InterPro" id="IPR036291">
    <property type="entry name" value="NAD(P)-bd_dom_sf"/>
</dbReference>
<reference evidence="4 5" key="1">
    <citation type="submission" date="2011-11" db="EMBL/GenBank/DDBJ databases">
        <title>Whole genome shotgun sequence of Gordonia araii NBRC 100433.</title>
        <authorList>
            <person name="Yoshida Y."/>
            <person name="Hosoyama A."/>
            <person name="Tsuchikane K."/>
            <person name="Katsumata H."/>
            <person name="Yamazaki S."/>
            <person name="Fujita N."/>
        </authorList>
    </citation>
    <scope>NUCLEOTIDE SEQUENCE [LARGE SCALE GENOMIC DNA]</scope>
    <source>
        <strain evidence="4 5">NBRC 100433</strain>
    </source>
</reference>
<dbReference type="AlphaFoldDB" id="G7H1B3"/>
<organism evidence="4 5">
    <name type="scientific">Gordonia araii NBRC 100433</name>
    <dbReference type="NCBI Taxonomy" id="1073574"/>
    <lineage>
        <taxon>Bacteria</taxon>
        <taxon>Bacillati</taxon>
        <taxon>Actinomycetota</taxon>
        <taxon>Actinomycetes</taxon>
        <taxon>Mycobacteriales</taxon>
        <taxon>Gordoniaceae</taxon>
        <taxon>Gordonia</taxon>
    </lineage>
</organism>
<feature type="region of interest" description="Disordered" evidence="3">
    <location>
        <begin position="230"/>
        <end position="357"/>
    </location>
</feature>
<comment type="caution">
    <text evidence="4">The sequence shown here is derived from an EMBL/GenBank/DDBJ whole genome shotgun (WGS) entry which is preliminary data.</text>
</comment>
<dbReference type="PANTHER" id="PTHR24320:SF148">
    <property type="entry name" value="NAD(P)-BINDING ROSSMANN-FOLD SUPERFAMILY PROTEIN"/>
    <property type="match status" value="1"/>
</dbReference>
<evidence type="ECO:0000256" key="2">
    <source>
        <dbReference type="ARBA" id="ARBA00023002"/>
    </source>
</evidence>